<keyword evidence="4" id="KW-0472">Membrane</keyword>
<evidence type="ECO:0000259" key="5">
    <source>
        <dbReference type="PROSITE" id="PS50089"/>
    </source>
</evidence>
<dbReference type="PANTHER" id="PTHR22696:SF1">
    <property type="entry name" value="E3 UBIQUITIN-PROTEIN LIGASE RNF26"/>
    <property type="match status" value="1"/>
</dbReference>
<keyword evidence="1 3" id="KW-0863">Zinc-finger</keyword>
<evidence type="ECO:0000313" key="6">
    <source>
        <dbReference type="EMBL" id="KAK7867124.1"/>
    </source>
</evidence>
<dbReference type="Proteomes" id="UP001378592">
    <property type="component" value="Unassembled WGS sequence"/>
</dbReference>
<keyword evidence="4" id="KW-1133">Transmembrane helix</keyword>
<dbReference type="Gene3D" id="3.30.40.10">
    <property type="entry name" value="Zinc/RING finger domain, C3HC4 (zinc finger)"/>
    <property type="match status" value="1"/>
</dbReference>
<feature type="transmembrane region" description="Helical" evidence="4">
    <location>
        <begin position="206"/>
        <end position="224"/>
    </location>
</feature>
<dbReference type="GO" id="GO:0016567">
    <property type="term" value="P:protein ubiquitination"/>
    <property type="evidence" value="ECO:0007669"/>
    <property type="project" value="TreeGrafter"/>
</dbReference>
<comment type="caution">
    <text evidence="6">The sequence shown here is derived from an EMBL/GenBank/DDBJ whole genome shotgun (WGS) entry which is preliminary data.</text>
</comment>
<evidence type="ECO:0000256" key="4">
    <source>
        <dbReference type="SAM" id="Phobius"/>
    </source>
</evidence>
<dbReference type="GO" id="GO:0006511">
    <property type="term" value="P:ubiquitin-dependent protein catabolic process"/>
    <property type="evidence" value="ECO:0007669"/>
    <property type="project" value="TreeGrafter"/>
</dbReference>
<protein>
    <recommendedName>
        <fullName evidence="5">RING-type domain-containing protein</fullName>
    </recommendedName>
</protein>
<keyword evidence="7" id="KW-1185">Reference proteome</keyword>
<name>A0AAN9VL88_9ORTH</name>
<reference evidence="6 7" key="1">
    <citation type="submission" date="2024-03" db="EMBL/GenBank/DDBJ databases">
        <title>The genome assembly and annotation of the cricket Gryllus longicercus Weissman &amp; Gray.</title>
        <authorList>
            <person name="Szrajer S."/>
            <person name="Gray D."/>
            <person name="Ylla G."/>
        </authorList>
    </citation>
    <scope>NUCLEOTIDE SEQUENCE [LARGE SCALE GENOMIC DNA]</scope>
    <source>
        <strain evidence="6">DAG 2021-001</strain>
        <tissue evidence="6">Whole body minus gut</tissue>
    </source>
</reference>
<keyword evidence="1 3" id="KW-0479">Metal-binding</keyword>
<dbReference type="InterPro" id="IPR013083">
    <property type="entry name" value="Znf_RING/FYVE/PHD"/>
</dbReference>
<dbReference type="EMBL" id="JAZDUA010000126">
    <property type="protein sequence ID" value="KAK7867124.1"/>
    <property type="molecule type" value="Genomic_DNA"/>
</dbReference>
<proteinExistence type="predicted"/>
<dbReference type="Pfam" id="PF13920">
    <property type="entry name" value="zf-C3HC4_3"/>
    <property type="match status" value="1"/>
</dbReference>
<dbReference type="GO" id="GO:0008270">
    <property type="term" value="F:zinc ion binding"/>
    <property type="evidence" value="ECO:0007669"/>
    <property type="project" value="UniProtKB-KW"/>
</dbReference>
<keyword evidence="2" id="KW-0862">Zinc</keyword>
<dbReference type="PROSITE" id="PS50089">
    <property type="entry name" value="ZF_RING_2"/>
    <property type="match status" value="1"/>
</dbReference>
<feature type="domain" description="RING-type" evidence="5">
    <location>
        <begin position="307"/>
        <end position="346"/>
    </location>
</feature>
<evidence type="ECO:0000313" key="7">
    <source>
        <dbReference type="Proteomes" id="UP001378592"/>
    </source>
</evidence>
<dbReference type="SUPFAM" id="SSF57850">
    <property type="entry name" value="RING/U-box"/>
    <property type="match status" value="1"/>
</dbReference>
<feature type="transmembrane region" description="Helical" evidence="4">
    <location>
        <begin position="152"/>
        <end position="174"/>
    </location>
</feature>
<keyword evidence="4" id="KW-0812">Transmembrane</keyword>
<evidence type="ECO:0000256" key="1">
    <source>
        <dbReference type="ARBA" id="ARBA00022771"/>
    </source>
</evidence>
<dbReference type="InterPro" id="IPR001841">
    <property type="entry name" value="Znf_RING"/>
</dbReference>
<sequence length="357" mass="40430">MRFIVSQFVDMYYLTVEGINATNNIFTSGLQLSYFIGQCIVAACTRIVEILYAALQLTFSVTSILYEDYCFFVVDFISKVKWIFSGFNYIIFRIWTCVQQFLSTLKNLFEYVGYCFHANLEFLVTIVGKGGSSLYYTVETIKQALIFTGSSIWNFVSVVPVGIIYAITLSLHFIKEGVLELYLTVSNVGLAILNSVHKLVLFFSDIPVEAAFGLFLGLIAFCLVMKHFNGLIRLSVDVIVSICCCRAINGLWILVKDFLSPLFPNRRDSDAVWEFSQERQVPVEPCSSSACTARCCDHEHERASKLCIVCQDKEKSVIILPCRHVCLCTVCCTIIQEEYGACPVCRQRVERTMTVYI</sequence>
<dbReference type="PANTHER" id="PTHR22696">
    <property type="entry name" value="E3 UBIQUITIN-PROTEIN LIGASE RNF26"/>
    <property type="match status" value="1"/>
</dbReference>
<dbReference type="AlphaFoldDB" id="A0AAN9VL88"/>
<organism evidence="6 7">
    <name type="scientific">Gryllus longicercus</name>
    <dbReference type="NCBI Taxonomy" id="2509291"/>
    <lineage>
        <taxon>Eukaryota</taxon>
        <taxon>Metazoa</taxon>
        <taxon>Ecdysozoa</taxon>
        <taxon>Arthropoda</taxon>
        <taxon>Hexapoda</taxon>
        <taxon>Insecta</taxon>
        <taxon>Pterygota</taxon>
        <taxon>Neoptera</taxon>
        <taxon>Polyneoptera</taxon>
        <taxon>Orthoptera</taxon>
        <taxon>Ensifera</taxon>
        <taxon>Gryllidea</taxon>
        <taxon>Grylloidea</taxon>
        <taxon>Gryllidae</taxon>
        <taxon>Gryllinae</taxon>
        <taxon>Gryllus</taxon>
    </lineage>
</organism>
<feature type="transmembrane region" description="Helical" evidence="4">
    <location>
        <begin position="236"/>
        <end position="255"/>
    </location>
</feature>
<evidence type="ECO:0000256" key="2">
    <source>
        <dbReference type="ARBA" id="ARBA00022833"/>
    </source>
</evidence>
<dbReference type="GO" id="GO:0061630">
    <property type="term" value="F:ubiquitin protein ligase activity"/>
    <property type="evidence" value="ECO:0007669"/>
    <property type="project" value="TreeGrafter"/>
</dbReference>
<gene>
    <name evidence="6" type="ORF">R5R35_005842</name>
</gene>
<accession>A0AAN9VL88</accession>
<evidence type="ECO:0000256" key="3">
    <source>
        <dbReference type="PROSITE-ProRule" id="PRU00175"/>
    </source>
</evidence>